<evidence type="ECO:0000313" key="9">
    <source>
        <dbReference type="Proteomes" id="UP000799424"/>
    </source>
</evidence>
<keyword evidence="4" id="KW-0804">Transcription</keyword>
<dbReference type="SUPFAM" id="SSF55455">
    <property type="entry name" value="SRF-like"/>
    <property type="match status" value="1"/>
</dbReference>
<organism evidence="8 9">
    <name type="scientific">Ophiobolus disseminans</name>
    <dbReference type="NCBI Taxonomy" id="1469910"/>
    <lineage>
        <taxon>Eukaryota</taxon>
        <taxon>Fungi</taxon>
        <taxon>Dikarya</taxon>
        <taxon>Ascomycota</taxon>
        <taxon>Pezizomycotina</taxon>
        <taxon>Dothideomycetes</taxon>
        <taxon>Pleosporomycetidae</taxon>
        <taxon>Pleosporales</taxon>
        <taxon>Pleosporineae</taxon>
        <taxon>Phaeosphaeriaceae</taxon>
        <taxon>Ophiobolus</taxon>
    </lineage>
</organism>
<proteinExistence type="predicted"/>
<keyword evidence="5" id="KW-0539">Nucleus</keyword>
<comment type="subcellular location">
    <subcellularLocation>
        <location evidence="1">Nucleus</location>
    </subcellularLocation>
</comment>
<reference evidence="8" key="1">
    <citation type="journal article" date="2020" name="Stud. Mycol.">
        <title>101 Dothideomycetes genomes: a test case for predicting lifestyles and emergence of pathogens.</title>
        <authorList>
            <person name="Haridas S."/>
            <person name="Albert R."/>
            <person name="Binder M."/>
            <person name="Bloem J."/>
            <person name="Labutti K."/>
            <person name="Salamov A."/>
            <person name="Andreopoulos B."/>
            <person name="Baker S."/>
            <person name="Barry K."/>
            <person name="Bills G."/>
            <person name="Bluhm B."/>
            <person name="Cannon C."/>
            <person name="Castanera R."/>
            <person name="Culley D."/>
            <person name="Daum C."/>
            <person name="Ezra D."/>
            <person name="Gonzalez J."/>
            <person name="Henrissat B."/>
            <person name="Kuo A."/>
            <person name="Liang C."/>
            <person name="Lipzen A."/>
            <person name="Lutzoni F."/>
            <person name="Magnuson J."/>
            <person name="Mondo S."/>
            <person name="Nolan M."/>
            <person name="Ohm R."/>
            <person name="Pangilinan J."/>
            <person name="Park H.-J."/>
            <person name="Ramirez L."/>
            <person name="Alfaro M."/>
            <person name="Sun H."/>
            <person name="Tritt A."/>
            <person name="Yoshinaga Y."/>
            <person name="Zwiers L.-H."/>
            <person name="Turgeon B."/>
            <person name="Goodwin S."/>
            <person name="Spatafora J."/>
            <person name="Crous P."/>
            <person name="Grigoriev I."/>
        </authorList>
    </citation>
    <scope>NUCLEOTIDE SEQUENCE</scope>
    <source>
        <strain evidence="8">CBS 113818</strain>
    </source>
</reference>
<keyword evidence="9" id="KW-1185">Reference proteome</keyword>
<keyword evidence="2" id="KW-0805">Transcription regulation</keyword>
<protein>
    <recommendedName>
        <fullName evidence="7">MADS-box domain-containing protein</fullName>
    </recommendedName>
</protein>
<dbReference type="AlphaFoldDB" id="A0A6A6ZBM6"/>
<evidence type="ECO:0000313" key="8">
    <source>
        <dbReference type="EMBL" id="KAF2818099.1"/>
    </source>
</evidence>
<evidence type="ECO:0000256" key="4">
    <source>
        <dbReference type="ARBA" id="ARBA00023163"/>
    </source>
</evidence>
<accession>A0A6A6ZBM6</accession>
<sequence>MTSRRSQQESFRKRKNNFIRRGHEISDRYKVGVWICILKDNGQLYVYNSDPTRPNWPPTREQLASTYPVPVIKSREDFSSEKRAYRKISPAKPVSLLPKYLPKPPVPDYAQEDASSGKSLKRTRE</sequence>
<gene>
    <name evidence="8" type="ORF">CC86DRAFT_389181</name>
</gene>
<dbReference type="GO" id="GO:0005634">
    <property type="term" value="C:nucleus"/>
    <property type="evidence" value="ECO:0007669"/>
    <property type="project" value="UniProtKB-SubCell"/>
</dbReference>
<feature type="region of interest" description="Disordered" evidence="6">
    <location>
        <begin position="95"/>
        <end position="125"/>
    </location>
</feature>
<feature type="domain" description="MADS-box" evidence="7">
    <location>
        <begin position="1"/>
        <end position="51"/>
    </location>
</feature>
<dbReference type="PROSITE" id="PS50066">
    <property type="entry name" value="MADS_BOX_2"/>
    <property type="match status" value="1"/>
</dbReference>
<dbReference type="Proteomes" id="UP000799424">
    <property type="component" value="Unassembled WGS sequence"/>
</dbReference>
<dbReference type="OrthoDB" id="1898716at2759"/>
<evidence type="ECO:0000259" key="7">
    <source>
        <dbReference type="PROSITE" id="PS50066"/>
    </source>
</evidence>
<dbReference type="GO" id="GO:0045944">
    <property type="term" value="P:positive regulation of transcription by RNA polymerase II"/>
    <property type="evidence" value="ECO:0007669"/>
    <property type="project" value="UniProtKB-ARBA"/>
</dbReference>
<dbReference type="InterPro" id="IPR036879">
    <property type="entry name" value="TF_MADSbox_sf"/>
</dbReference>
<dbReference type="InterPro" id="IPR002100">
    <property type="entry name" value="TF_MADSbox"/>
</dbReference>
<evidence type="ECO:0000256" key="6">
    <source>
        <dbReference type="SAM" id="MobiDB-lite"/>
    </source>
</evidence>
<keyword evidence="3" id="KW-0238">DNA-binding</keyword>
<evidence type="ECO:0000256" key="5">
    <source>
        <dbReference type="ARBA" id="ARBA00023242"/>
    </source>
</evidence>
<evidence type="ECO:0000256" key="2">
    <source>
        <dbReference type="ARBA" id="ARBA00023015"/>
    </source>
</evidence>
<evidence type="ECO:0000256" key="1">
    <source>
        <dbReference type="ARBA" id="ARBA00004123"/>
    </source>
</evidence>
<name>A0A6A6ZBM6_9PLEO</name>
<evidence type="ECO:0000256" key="3">
    <source>
        <dbReference type="ARBA" id="ARBA00023125"/>
    </source>
</evidence>
<dbReference type="GO" id="GO:0046983">
    <property type="term" value="F:protein dimerization activity"/>
    <property type="evidence" value="ECO:0007669"/>
    <property type="project" value="InterPro"/>
</dbReference>
<dbReference type="EMBL" id="MU006261">
    <property type="protein sequence ID" value="KAF2818099.1"/>
    <property type="molecule type" value="Genomic_DNA"/>
</dbReference>
<dbReference type="GO" id="GO:0003677">
    <property type="term" value="F:DNA binding"/>
    <property type="evidence" value="ECO:0007669"/>
    <property type="project" value="UniProtKB-KW"/>
</dbReference>